<gene>
    <name evidence="1" type="ORF">CTA1_3464</name>
</gene>
<reference evidence="1 2" key="1">
    <citation type="journal article" date="2019" name="PLoS ONE">
        <title>Comparative genome analysis indicates high evolutionary potential of pathogenicity genes in Colletotrichum tanaceti.</title>
        <authorList>
            <person name="Lelwala R.V."/>
            <person name="Korhonen P.K."/>
            <person name="Young N.D."/>
            <person name="Scott J.B."/>
            <person name="Ades P.A."/>
            <person name="Gasser R.B."/>
            <person name="Taylor P.W.J."/>
        </authorList>
    </citation>
    <scope>NUCLEOTIDE SEQUENCE [LARGE SCALE GENOMIC DNA]</scope>
    <source>
        <strain evidence="1">BRIP57314</strain>
    </source>
</reference>
<protein>
    <submittedName>
        <fullName evidence="1">Uncharacterized protein</fullName>
    </submittedName>
</protein>
<evidence type="ECO:0000313" key="1">
    <source>
        <dbReference type="EMBL" id="TKW49748.1"/>
    </source>
</evidence>
<dbReference type="Proteomes" id="UP000310108">
    <property type="component" value="Unassembled WGS sequence"/>
</dbReference>
<accession>A0A4U6X2Z5</accession>
<comment type="caution">
    <text evidence="1">The sequence shown here is derived from an EMBL/GenBank/DDBJ whole genome shotgun (WGS) entry which is preliminary data.</text>
</comment>
<organism evidence="1 2">
    <name type="scientific">Colletotrichum tanaceti</name>
    <dbReference type="NCBI Taxonomy" id="1306861"/>
    <lineage>
        <taxon>Eukaryota</taxon>
        <taxon>Fungi</taxon>
        <taxon>Dikarya</taxon>
        <taxon>Ascomycota</taxon>
        <taxon>Pezizomycotina</taxon>
        <taxon>Sordariomycetes</taxon>
        <taxon>Hypocreomycetidae</taxon>
        <taxon>Glomerellales</taxon>
        <taxon>Glomerellaceae</taxon>
        <taxon>Colletotrichum</taxon>
        <taxon>Colletotrichum destructivum species complex</taxon>
    </lineage>
</organism>
<sequence length="326" mass="37142">MNKEMRTLADKFVELELDNMRARSRHVQLHENKPWSSLGGGIHVSHELGRYLFLPNDVSTPLPDGRKHLEGSLNARHNNLQSSIQSCSDHQLLALHDFLDQEIENDASEDEPPMITGGYFEFVNNRKPEGQLQSIRNGFWLREKAQHVAQIRLSTFHASPYLASECFGVNLVHLDMAGKMISGRSTWSQWIGFDAFKHYLARINKVLQSQPPPPPPRKAVATFYQTWLRDLDTQKDTWAYKIVEHAFHTMKTQGQVEGKEVAMAKLWQIKLKKVLPDIQAMEESNLLENPTSEPTEWTLNMEDFIDDNGILDKLAVAAGCTASLQD</sequence>
<keyword evidence="2" id="KW-1185">Reference proteome</keyword>
<name>A0A4U6X2Z5_9PEZI</name>
<dbReference type="EMBL" id="PJEX01000488">
    <property type="protein sequence ID" value="TKW49748.1"/>
    <property type="molecule type" value="Genomic_DNA"/>
</dbReference>
<dbReference type="AlphaFoldDB" id="A0A4U6X2Z5"/>
<dbReference type="OrthoDB" id="5028020at2759"/>
<proteinExistence type="predicted"/>
<evidence type="ECO:0000313" key="2">
    <source>
        <dbReference type="Proteomes" id="UP000310108"/>
    </source>
</evidence>